<accession>A0ABP7PQU2</accession>
<organism evidence="1 2">
    <name type="scientific">Hymenobacter antarcticus</name>
    <dbReference type="NCBI Taxonomy" id="486270"/>
    <lineage>
        <taxon>Bacteria</taxon>
        <taxon>Pseudomonadati</taxon>
        <taxon>Bacteroidota</taxon>
        <taxon>Cytophagia</taxon>
        <taxon>Cytophagales</taxon>
        <taxon>Hymenobacteraceae</taxon>
        <taxon>Hymenobacter</taxon>
    </lineage>
</organism>
<evidence type="ECO:0000313" key="2">
    <source>
        <dbReference type="Proteomes" id="UP001501556"/>
    </source>
</evidence>
<dbReference type="RefSeq" id="WP_345122585.1">
    <property type="nucleotide sequence ID" value="NZ_BAABDI010000007.1"/>
</dbReference>
<comment type="caution">
    <text evidence="1">The sequence shown here is derived from an EMBL/GenBank/DDBJ whole genome shotgun (WGS) entry which is preliminary data.</text>
</comment>
<reference evidence="2" key="1">
    <citation type="journal article" date="2019" name="Int. J. Syst. Evol. Microbiol.">
        <title>The Global Catalogue of Microorganisms (GCM) 10K type strain sequencing project: providing services to taxonomists for standard genome sequencing and annotation.</title>
        <authorList>
            <consortium name="The Broad Institute Genomics Platform"/>
            <consortium name="The Broad Institute Genome Sequencing Center for Infectious Disease"/>
            <person name="Wu L."/>
            <person name="Ma J."/>
        </authorList>
    </citation>
    <scope>NUCLEOTIDE SEQUENCE [LARGE SCALE GENOMIC DNA]</scope>
    <source>
        <strain evidence="2">JCM 17217</strain>
    </source>
</reference>
<gene>
    <name evidence="1" type="ORF">GCM10022407_14600</name>
</gene>
<name>A0ABP7PQU2_9BACT</name>
<dbReference type="EMBL" id="BAABDI010000007">
    <property type="protein sequence ID" value="GAA3969781.1"/>
    <property type="molecule type" value="Genomic_DNA"/>
</dbReference>
<protein>
    <submittedName>
        <fullName evidence="1">Uncharacterized protein</fullName>
    </submittedName>
</protein>
<evidence type="ECO:0000313" key="1">
    <source>
        <dbReference type="EMBL" id="GAA3969781.1"/>
    </source>
</evidence>
<sequence length="305" mass="33528">MKTQPTQLGELQFLALQLTHAPGLHSRSYLLNEASIYGIPNPERFVDDCIAHDVFRRSDSYSTDLLFGYGLGHIAPLPEFIVSTPRIGNYGISEEDMARHQRFMDFESTRCRLANDPAAVGRAKMSFFKCGLRSGIAPKDYELSLLFQRIMNASERVRCFTATLAAAQGRNYDVYESCQDAVTFGGVFLSGSAGLELQEASGLGALHLLVDRSTPMEEMRGALKTDSNLRDILRLLYAGPQNRMTAVIKVPPAATYAEGLRQVSNYLHDHHGPQGLGIDELGQGDIARPSFVSWDPLASLGPMLG</sequence>
<proteinExistence type="predicted"/>
<keyword evidence="2" id="KW-1185">Reference proteome</keyword>
<dbReference type="Proteomes" id="UP001501556">
    <property type="component" value="Unassembled WGS sequence"/>
</dbReference>